<dbReference type="NCBIfam" id="TIGR00858">
    <property type="entry name" value="bioF"/>
    <property type="match status" value="1"/>
</dbReference>
<dbReference type="InterPro" id="IPR004839">
    <property type="entry name" value="Aminotransferase_I/II_large"/>
</dbReference>
<comment type="function">
    <text evidence="2 11">Catalyzes the decarboxylative condensation of pimeloyl-[acyl-carrier protein] and L-alanine to produce 8-amino-7-oxononanoate (AON), [acyl-carrier protein], and carbon dioxide.</text>
</comment>
<reference evidence="15" key="1">
    <citation type="submission" date="2016-10" db="EMBL/GenBank/DDBJ databases">
        <authorList>
            <person name="Varghese N."/>
            <person name="Submissions S."/>
        </authorList>
    </citation>
    <scope>NUCLEOTIDE SEQUENCE [LARGE SCALE GENOMIC DNA]</scope>
    <source>
        <strain evidence="15">OK042</strain>
    </source>
</reference>
<dbReference type="PANTHER" id="PTHR13693:SF100">
    <property type="entry name" value="8-AMINO-7-OXONONANOATE SYNTHASE"/>
    <property type="match status" value="1"/>
</dbReference>
<accession>A0A1I3UQP6</accession>
<dbReference type="InterPro" id="IPR001917">
    <property type="entry name" value="Aminotrans_II_pyridoxalP_BS"/>
</dbReference>
<evidence type="ECO:0000313" key="15">
    <source>
        <dbReference type="Proteomes" id="UP000198915"/>
    </source>
</evidence>
<evidence type="ECO:0000256" key="12">
    <source>
        <dbReference type="SAM" id="Phobius"/>
    </source>
</evidence>
<evidence type="ECO:0000256" key="5">
    <source>
        <dbReference type="ARBA" id="ARBA00011738"/>
    </source>
</evidence>
<dbReference type="Gene3D" id="3.40.640.10">
    <property type="entry name" value="Type I PLP-dependent aspartate aminotransferase-like (Major domain)"/>
    <property type="match status" value="1"/>
</dbReference>
<evidence type="ECO:0000259" key="13">
    <source>
        <dbReference type="Pfam" id="PF00155"/>
    </source>
</evidence>
<evidence type="ECO:0000256" key="6">
    <source>
        <dbReference type="ARBA" id="ARBA00022679"/>
    </source>
</evidence>
<evidence type="ECO:0000256" key="7">
    <source>
        <dbReference type="ARBA" id="ARBA00022756"/>
    </source>
</evidence>
<evidence type="ECO:0000256" key="10">
    <source>
        <dbReference type="PIRSR" id="PIRSR604723-51"/>
    </source>
</evidence>
<evidence type="ECO:0000256" key="2">
    <source>
        <dbReference type="ARBA" id="ARBA00002513"/>
    </source>
</evidence>
<evidence type="ECO:0000256" key="9">
    <source>
        <dbReference type="ARBA" id="ARBA00047715"/>
    </source>
</evidence>
<name>A0A1I3UQP6_9BACL</name>
<keyword evidence="8 10" id="KW-0663">Pyridoxal phosphate</keyword>
<keyword evidence="12" id="KW-0472">Membrane</keyword>
<evidence type="ECO:0000256" key="3">
    <source>
        <dbReference type="ARBA" id="ARBA00004746"/>
    </source>
</evidence>
<proteinExistence type="inferred from homology"/>
<feature type="domain" description="Aminotransferase class I/classII large" evidence="13">
    <location>
        <begin position="57"/>
        <end position="397"/>
    </location>
</feature>
<comment type="pathway">
    <text evidence="3 11">Cofactor biosynthesis; biotin biosynthesis.</text>
</comment>
<comment type="cofactor">
    <cofactor evidence="1 10 11">
        <name>pyridoxal 5'-phosphate</name>
        <dbReference type="ChEBI" id="CHEBI:597326"/>
    </cofactor>
</comment>
<dbReference type="InterPro" id="IPR015424">
    <property type="entry name" value="PyrdxlP-dep_Trfase"/>
</dbReference>
<dbReference type="GO" id="GO:0008710">
    <property type="term" value="F:8-amino-7-oxononanoate synthase activity"/>
    <property type="evidence" value="ECO:0007669"/>
    <property type="project" value="UniProtKB-UniRule"/>
</dbReference>
<keyword evidence="12" id="KW-1133">Transmembrane helix</keyword>
<dbReference type="Proteomes" id="UP000198915">
    <property type="component" value="Unassembled WGS sequence"/>
</dbReference>
<organism evidence="14 15">
    <name type="scientific">Brevibacillus centrosporus</name>
    <dbReference type="NCBI Taxonomy" id="54910"/>
    <lineage>
        <taxon>Bacteria</taxon>
        <taxon>Bacillati</taxon>
        <taxon>Bacillota</taxon>
        <taxon>Bacilli</taxon>
        <taxon>Bacillales</taxon>
        <taxon>Paenibacillaceae</taxon>
        <taxon>Brevibacillus</taxon>
    </lineage>
</organism>
<dbReference type="InterPro" id="IPR050087">
    <property type="entry name" value="AON_synthase_class-II"/>
</dbReference>
<dbReference type="CDD" id="cd06454">
    <property type="entry name" value="KBL_like"/>
    <property type="match status" value="1"/>
</dbReference>
<keyword evidence="7" id="KW-0093">Biotin biosynthesis</keyword>
<evidence type="ECO:0000313" key="14">
    <source>
        <dbReference type="EMBL" id="SFJ85049.1"/>
    </source>
</evidence>
<feature type="modified residue" description="N6-(pyridoxal phosphate)lysine" evidence="10">
    <location>
        <position position="256"/>
    </location>
</feature>
<sequence>MKSSCVRFRKVFEMLDRYAWLDEDYERLEKQALTRQIRSVDAVLGDRGAWIRVEGKTLLNLSSNNYLGLAHDARLKAAAMEAIELWGTGATASRLVTGSCALYTELEQRLAAWKEREAALVFASGYQANAGVISALVGRGDAVFSDRLNHASIVDGIVQSRAEHYRYRHNDPEHLAYLLEKHKGARRKLIVTDTVFSMDGDTALLPDLVGLRARYGALLMVDEAHAGGVLGERGEGLCHALGLHREIDVIMGTFSKAFGAYGGYICADHSVVRYLATKSRPLIYSTALPPAVIASVLTALTIVMKDAERRKSLQAKAKWLRERLASYGFSVGEGDTPIIPLIIGDNEKTLRYSRKLEEMGIAAVAIRPPTVPAGTSRIRLTVMATHTWAELEWAADQLQSIRADLEGGIG</sequence>
<evidence type="ECO:0000256" key="8">
    <source>
        <dbReference type="ARBA" id="ARBA00022898"/>
    </source>
</evidence>
<comment type="subunit">
    <text evidence="5 11">Homodimer.</text>
</comment>
<dbReference type="EMBL" id="FORT01000006">
    <property type="protein sequence ID" value="SFJ85049.1"/>
    <property type="molecule type" value="Genomic_DNA"/>
</dbReference>
<gene>
    <name evidence="14" type="ORF">SAMN05518846_10664</name>
</gene>
<dbReference type="AlphaFoldDB" id="A0A1I3UQP6"/>
<dbReference type="SUPFAM" id="SSF53383">
    <property type="entry name" value="PLP-dependent transferases"/>
    <property type="match status" value="1"/>
</dbReference>
<dbReference type="EC" id="2.3.1.47" evidence="11"/>
<keyword evidence="6 11" id="KW-0808">Transferase</keyword>
<dbReference type="STRING" id="1884381.SAMN05518846_10664"/>
<dbReference type="GO" id="GO:0030170">
    <property type="term" value="F:pyridoxal phosphate binding"/>
    <property type="evidence" value="ECO:0007669"/>
    <property type="project" value="InterPro"/>
</dbReference>
<evidence type="ECO:0000256" key="4">
    <source>
        <dbReference type="ARBA" id="ARBA00010008"/>
    </source>
</evidence>
<dbReference type="Pfam" id="PF00155">
    <property type="entry name" value="Aminotran_1_2"/>
    <property type="match status" value="1"/>
</dbReference>
<evidence type="ECO:0000256" key="1">
    <source>
        <dbReference type="ARBA" id="ARBA00001933"/>
    </source>
</evidence>
<dbReference type="PROSITE" id="PS00599">
    <property type="entry name" value="AA_TRANSFER_CLASS_2"/>
    <property type="match status" value="1"/>
</dbReference>
<dbReference type="InterPro" id="IPR004723">
    <property type="entry name" value="AONS_Archaea/Proteobacteria"/>
</dbReference>
<evidence type="ECO:0000256" key="11">
    <source>
        <dbReference type="RuleBase" id="RU003693"/>
    </source>
</evidence>
<comment type="similarity">
    <text evidence="4 11">Belongs to the class-II pyridoxal-phosphate-dependent aminotransferase family. BioF subfamily.</text>
</comment>
<dbReference type="GO" id="GO:0009102">
    <property type="term" value="P:biotin biosynthetic process"/>
    <property type="evidence" value="ECO:0007669"/>
    <property type="project" value="UniProtKB-UniRule"/>
</dbReference>
<dbReference type="InterPro" id="IPR015422">
    <property type="entry name" value="PyrdxlP-dep_Trfase_small"/>
</dbReference>
<feature type="transmembrane region" description="Helical" evidence="12">
    <location>
        <begin position="282"/>
        <end position="303"/>
    </location>
</feature>
<dbReference type="InterPro" id="IPR015421">
    <property type="entry name" value="PyrdxlP-dep_Trfase_major"/>
</dbReference>
<comment type="catalytic activity">
    <reaction evidence="9 11">
        <text>6-carboxyhexanoyl-[ACP] + L-alanine + H(+) = (8S)-8-amino-7-oxononanoate + holo-[ACP] + CO2</text>
        <dbReference type="Rhea" id="RHEA:42288"/>
        <dbReference type="Rhea" id="RHEA-COMP:9685"/>
        <dbReference type="Rhea" id="RHEA-COMP:9955"/>
        <dbReference type="ChEBI" id="CHEBI:15378"/>
        <dbReference type="ChEBI" id="CHEBI:16526"/>
        <dbReference type="ChEBI" id="CHEBI:57972"/>
        <dbReference type="ChEBI" id="CHEBI:64479"/>
        <dbReference type="ChEBI" id="CHEBI:78846"/>
        <dbReference type="ChEBI" id="CHEBI:149468"/>
        <dbReference type="EC" id="2.3.1.47"/>
    </reaction>
</comment>
<dbReference type="PANTHER" id="PTHR13693">
    <property type="entry name" value="CLASS II AMINOTRANSFERASE/8-AMINO-7-OXONONANOATE SYNTHASE"/>
    <property type="match status" value="1"/>
</dbReference>
<dbReference type="UniPathway" id="UPA00078"/>
<dbReference type="Gene3D" id="3.90.1150.10">
    <property type="entry name" value="Aspartate Aminotransferase, domain 1"/>
    <property type="match status" value="1"/>
</dbReference>
<keyword evidence="12" id="KW-0812">Transmembrane</keyword>
<protein>
    <recommendedName>
        <fullName evidence="11">8-amino-7-ketopelargonate synthase</fullName>
        <ecNumber evidence="11">2.3.1.47</ecNumber>
    </recommendedName>
</protein>
<keyword evidence="15" id="KW-1185">Reference proteome</keyword>